<comment type="caution">
    <text evidence="3">The sequence shown here is derived from an EMBL/GenBank/DDBJ whole genome shotgun (WGS) entry which is preliminary data.</text>
</comment>
<name>A0ABD1SFU8_9LAMI</name>
<dbReference type="Pfam" id="PF02704">
    <property type="entry name" value="GASA"/>
    <property type="match status" value="1"/>
</dbReference>
<dbReference type="Proteomes" id="UP001604336">
    <property type="component" value="Unassembled WGS sequence"/>
</dbReference>
<dbReference type="PANTHER" id="PTHR23201">
    <property type="entry name" value="EXTENSIN, PROLINE-RICH PROTEIN"/>
    <property type="match status" value="1"/>
</dbReference>
<sequence>MKHLFFTLFLVSLIFSSSFITLTAAAAPTSTLTSIPTPTPTPTPIPGSCDAMCKTRCAKAGIQKRCLNFCGICCSKCQCVPSGTYGNKSECPCYRDMVNSKGKPKCP</sequence>
<evidence type="ECO:0000256" key="2">
    <source>
        <dbReference type="SAM" id="SignalP"/>
    </source>
</evidence>
<organism evidence="3 4">
    <name type="scientific">Abeliophyllum distichum</name>
    <dbReference type="NCBI Taxonomy" id="126358"/>
    <lineage>
        <taxon>Eukaryota</taxon>
        <taxon>Viridiplantae</taxon>
        <taxon>Streptophyta</taxon>
        <taxon>Embryophyta</taxon>
        <taxon>Tracheophyta</taxon>
        <taxon>Spermatophyta</taxon>
        <taxon>Magnoliopsida</taxon>
        <taxon>eudicotyledons</taxon>
        <taxon>Gunneridae</taxon>
        <taxon>Pentapetalae</taxon>
        <taxon>asterids</taxon>
        <taxon>lamiids</taxon>
        <taxon>Lamiales</taxon>
        <taxon>Oleaceae</taxon>
        <taxon>Forsythieae</taxon>
        <taxon>Abeliophyllum</taxon>
    </lineage>
</organism>
<comment type="similarity">
    <text evidence="1">Belongs to the GASA family.</text>
</comment>
<evidence type="ECO:0000313" key="4">
    <source>
        <dbReference type="Proteomes" id="UP001604336"/>
    </source>
</evidence>
<protein>
    <submittedName>
        <fullName evidence="3">Gibberellin-regulated protein 8</fullName>
    </submittedName>
</protein>
<gene>
    <name evidence="3" type="ORF">Adt_25165</name>
</gene>
<accession>A0ABD1SFU8</accession>
<keyword evidence="4" id="KW-1185">Reference proteome</keyword>
<feature type="signal peptide" evidence="2">
    <location>
        <begin position="1"/>
        <end position="25"/>
    </location>
</feature>
<evidence type="ECO:0000313" key="3">
    <source>
        <dbReference type="EMBL" id="KAL2499615.1"/>
    </source>
</evidence>
<dbReference type="InterPro" id="IPR003854">
    <property type="entry name" value="GASA"/>
</dbReference>
<dbReference type="PANTHER" id="PTHR23201:SF153">
    <property type="entry name" value="PEAMACLEIN-LIKE"/>
    <property type="match status" value="1"/>
</dbReference>
<feature type="chain" id="PRO_5044787376" evidence="2">
    <location>
        <begin position="26"/>
        <end position="107"/>
    </location>
</feature>
<dbReference type="AlphaFoldDB" id="A0ABD1SFU8"/>
<proteinExistence type="inferred from homology"/>
<dbReference type="EMBL" id="JBFOLK010000007">
    <property type="protein sequence ID" value="KAL2499615.1"/>
    <property type="molecule type" value="Genomic_DNA"/>
</dbReference>
<keyword evidence="2" id="KW-0732">Signal</keyword>
<evidence type="ECO:0000256" key="1">
    <source>
        <dbReference type="ARBA" id="ARBA00010582"/>
    </source>
</evidence>
<reference evidence="4" key="1">
    <citation type="submission" date="2024-07" db="EMBL/GenBank/DDBJ databases">
        <title>Two chromosome-level genome assemblies of Korean endemic species Abeliophyllum distichum and Forsythia ovata (Oleaceae).</title>
        <authorList>
            <person name="Jang H."/>
        </authorList>
    </citation>
    <scope>NUCLEOTIDE SEQUENCE [LARGE SCALE GENOMIC DNA]</scope>
</reference>